<gene>
    <name evidence="2" type="ORF">EYF80_009345</name>
</gene>
<dbReference type="Proteomes" id="UP000314294">
    <property type="component" value="Unassembled WGS sequence"/>
</dbReference>
<name>A0A4Z2IR68_9TELE</name>
<protein>
    <submittedName>
        <fullName evidence="2">Uncharacterized protein</fullName>
    </submittedName>
</protein>
<comment type="caution">
    <text evidence="2">The sequence shown here is derived from an EMBL/GenBank/DDBJ whole genome shotgun (WGS) entry which is preliminary data.</text>
</comment>
<dbReference type="AlphaFoldDB" id="A0A4Z2IR68"/>
<organism evidence="2 3">
    <name type="scientific">Liparis tanakae</name>
    <name type="common">Tanaka's snailfish</name>
    <dbReference type="NCBI Taxonomy" id="230148"/>
    <lineage>
        <taxon>Eukaryota</taxon>
        <taxon>Metazoa</taxon>
        <taxon>Chordata</taxon>
        <taxon>Craniata</taxon>
        <taxon>Vertebrata</taxon>
        <taxon>Euteleostomi</taxon>
        <taxon>Actinopterygii</taxon>
        <taxon>Neopterygii</taxon>
        <taxon>Teleostei</taxon>
        <taxon>Neoteleostei</taxon>
        <taxon>Acanthomorphata</taxon>
        <taxon>Eupercaria</taxon>
        <taxon>Perciformes</taxon>
        <taxon>Cottioidei</taxon>
        <taxon>Cottales</taxon>
        <taxon>Liparidae</taxon>
        <taxon>Liparis</taxon>
    </lineage>
</organism>
<keyword evidence="3" id="KW-1185">Reference proteome</keyword>
<evidence type="ECO:0000313" key="2">
    <source>
        <dbReference type="EMBL" id="TNN80321.1"/>
    </source>
</evidence>
<evidence type="ECO:0000256" key="1">
    <source>
        <dbReference type="SAM" id="MobiDB-lite"/>
    </source>
</evidence>
<proteinExistence type="predicted"/>
<sequence>MASGVNADNLDSSGAFRAHNAPQPPMRNTTSPALNIKKLTPPARLPLRSLASSPWYMLLEEDSAQTEMK</sequence>
<feature type="region of interest" description="Disordered" evidence="1">
    <location>
        <begin position="1"/>
        <end position="35"/>
    </location>
</feature>
<accession>A0A4Z2IR68</accession>
<evidence type="ECO:0000313" key="3">
    <source>
        <dbReference type="Proteomes" id="UP000314294"/>
    </source>
</evidence>
<dbReference type="EMBL" id="SRLO01000055">
    <property type="protein sequence ID" value="TNN80321.1"/>
    <property type="molecule type" value="Genomic_DNA"/>
</dbReference>
<reference evidence="2 3" key="1">
    <citation type="submission" date="2019-03" db="EMBL/GenBank/DDBJ databases">
        <title>First draft genome of Liparis tanakae, snailfish: a comprehensive survey of snailfish specific genes.</title>
        <authorList>
            <person name="Kim W."/>
            <person name="Song I."/>
            <person name="Jeong J.-H."/>
            <person name="Kim D."/>
            <person name="Kim S."/>
            <person name="Ryu S."/>
            <person name="Song J.Y."/>
            <person name="Lee S.K."/>
        </authorList>
    </citation>
    <scope>NUCLEOTIDE SEQUENCE [LARGE SCALE GENOMIC DNA]</scope>
    <source>
        <tissue evidence="2">Muscle</tissue>
    </source>
</reference>